<dbReference type="PANTHER" id="PTHR42776:SF27">
    <property type="entry name" value="DIPEPTIDYL PEPTIDASE FAMILY MEMBER 6"/>
    <property type="match status" value="1"/>
</dbReference>
<evidence type="ECO:0000256" key="2">
    <source>
        <dbReference type="ARBA" id="ARBA00022825"/>
    </source>
</evidence>
<feature type="domain" description="Peptidase S9 prolyl oligopeptidase catalytic" evidence="3">
    <location>
        <begin position="457"/>
        <end position="662"/>
    </location>
</feature>
<keyword evidence="2" id="KW-0720">Serine protease</keyword>
<gene>
    <name evidence="4" type="ORF">NL394_10975</name>
</gene>
<dbReference type="SUPFAM" id="SSF82171">
    <property type="entry name" value="DPP6 N-terminal domain-like"/>
    <property type="match status" value="1"/>
</dbReference>
<protein>
    <submittedName>
        <fullName evidence="4">S9 family peptidase</fullName>
    </submittedName>
</protein>
<dbReference type="InterPro" id="IPR011659">
    <property type="entry name" value="WD40"/>
</dbReference>
<sequence>MKPEQLPLVNSVSAPAIHPDGSRAVVSVSRPDFDGDAYVGQLWTVPLDTTKHPRRITRGFHDTAPAFSPDGLVLAFLRREPDGKPQLFVVESAGGEPQRITDVHSGVESFTWAPDSHRVVYTARVPEAGRYGTVDGVTSGREDARLIRAKQYRLNGIGYLANHRKHLFLVEVPELGGEPAVQPTGRAARELAPGTFTGVPYSKQLTFGDADHDSPCFSAYGESIYFVASLHEGRDDDLVRSIYRLNAAGGEPQPVLPADGTKRTVTAIKPSMNGQWIFFTAQDLGETGLDFVARNSVLYVMPTDGGEARALTDSEHLDVSGPLEQGGAESVLVLNTALGSVELLRVPADGPIEPLVHGARVVLGATMAANGEIALTFTDASTAGDVASLERDELRHLTDFSAELRNNSRLSEPLEVEATSADGYPVQGWVVLPDGPGPHPVLLNIHGGPFAQYTGAFFDEAQVYAAAGYAVVMCNPRGSAGYGQTHGRAIRAHLGSLDMQDVLAFVDAATKEFPALDAERLGIMGGSYGGYLTAWTIAHDHRFKGAIVERGFLDPVSFTGSADIGWYFSQEYLGTSEEQLIAQSPMAVVGKVRTPVMVIHSENDLRCPLEQGQRYFGKLQAQGVDTELLVFPGEDHELSRSGTPHHRRQRFDHILAWWARYLPTPKNRPSPASDPDRQAASDR</sequence>
<dbReference type="SUPFAM" id="SSF53474">
    <property type="entry name" value="alpha/beta-Hydrolases"/>
    <property type="match status" value="1"/>
</dbReference>
<dbReference type="InterPro" id="IPR011042">
    <property type="entry name" value="6-blade_b-propeller_TolB-like"/>
</dbReference>
<evidence type="ECO:0000259" key="3">
    <source>
        <dbReference type="Pfam" id="PF00326"/>
    </source>
</evidence>
<dbReference type="InterPro" id="IPR001375">
    <property type="entry name" value="Peptidase_S9_cat"/>
</dbReference>
<dbReference type="RefSeq" id="WP_069694429.1">
    <property type="nucleotide sequence ID" value="NZ_CP043010.1"/>
</dbReference>
<dbReference type="AlphaFoldDB" id="A0AAX3EEV6"/>
<dbReference type="GO" id="GO:0006508">
    <property type="term" value="P:proteolysis"/>
    <property type="evidence" value="ECO:0007669"/>
    <property type="project" value="InterPro"/>
</dbReference>
<dbReference type="Pfam" id="PF00326">
    <property type="entry name" value="Peptidase_S9"/>
    <property type="match status" value="1"/>
</dbReference>
<dbReference type="EMBL" id="CP101185">
    <property type="protein sequence ID" value="UYV95634.1"/>
    <property type="molecule type" value="Genomic_DNA"/>
</dbReference>
<dbReference type="InterPro" id="IPR029058">
    <property type="entry name" value="AB_hydrolase_fold"/>
</dbReference>
<dbReference type="Proteomes" id="UP001163293">
    <property type="component" value="Chromosome"/>
</dbReference>
<dbReference type="GO" id="GO:0004252">
    <property type="term" value="F:serine-type endopeptidase activity"/>
    <property type="evidence" value="ECO:0007669"/>
    <property type="project" value="TreeGrafter"/>
</dbReference>
<dbReference type="Gene3D" id="3.40.50.1820">
    <property type="entry name" value="alpha/beta hydrolase"/>
    <property type="match status" value="1"/>
</dbReference>
<keyword evidence="1" id="KW-0378">Hydrolase</keyword>
<keyword evidence="5" id="KW-1185">Reference proteome</keyword>
<evidence type="ECO:0000256" key="1">
    <source>
        <dbReference type="ARBA" id="ARBA00022801"/>
    </source>
</evidence>
<evidence type="ECO:0000313" key="5">
    <source>
        <dbReference type="Proteomes" id="UP001163293"/>
    </source>
</evidence>
<keyword evidence="2" id="KW-0645">Protease</keyword>
<organism evidence="4 5">
    <name type="scientific">Paenarthrobacter ureafaciens</name>
    <dbReference type="NCBI Taxonomy" id="37931"/>
    <lineage>
        <taxon>Bacteria</taxon>
        <taxon>Bacillati</taxon>
        <taxon>Actinomycetota</taxon>
        <taxon>Actinomycetes</taxon>
        <taxon>Micrococcales</taxon>
        <taxon>Micrococcaceae</taxon>
        <taxon>Paenarthrobacter</taxon>
    </lineage>
</organism>
<evidence type="ECO:0000313" key="4">
    <source>
        <dbReference type="EMBL" id="UYV95634.1"/>
    </source>
</evidence>
<dbReference type="Pfam" id="PF07676">
    <property type="entry name" value="PD40"/>
    <property type="match status" value="1"/>
</dbReference>
<name>A0AAX3EEV6_PAEUR</name>
<dbReference type="Gene3D" id="2.120.10.30">
    <property type="entry name" value="TolB, C-terminal domain"/>
    <property type="match status" value="2"/>
</dbReference>
<proteinExistence type="predicted"/>
<dbReference type="PANTHER" id="PTHR42776">
    <property type="entry name" value="SERINE PEPTIDASE S9 FAMILY MEMBER"/>
    <property type="match status" value="1"/>
</dbReference>
<reference evidence="4" key="1">
    <citation type="submission" date="2022-07" db="EMBL/GenBank/DDBJ databases">
        <authorList>
            <person name="Wu T."/>
        </authorList>
    </citation>
    <scope>NUCLEOTIDE SEQUENCE</scope>
    <source>
        <strain evidence="4">SD-1</strain>
    </source>
</reference>
<accession>A0AAX3EEV6</accession>